<protein>
    <recommendedName>
        <fullName evidence="1">RNase H type-1 domain-containing protein</fullName>
    </recommendedName>
</protein>
<evidence type="ECO:0000259" key="1">
    <source>
        <dbReference type="Pfam" id="PF13456"/>
    </source>
</evidence>
<dbReference type="Proteomes" id="UP000288805">
    <property type="component" value="Unassembled WGS sequence"/>
</dbReference>
<comment type="caution">
    <text evidence="2">The sequence shown here is derived from an EMBL/GenBank/DDBJ whole genome shotgun (WGS) entry which is preliminary data.</text>
</comment>
<dbReference type="InterPro" id="IPR012337">
    <property type="entry name" value="RNaseH-like_sf"/>
</dbReference>
<dbReference type="GO" id="GO:0003676">
    <property type="term" value="F:nucleic acid binding"/>
    <property type="evidence" value="ECO:0007669"/>
    <property type="project" value="InterPro"/>
</dbReference>
<dbReference type="AlphaFoldDB" id="A0A438CSI4"/>
<evidence type="ECO:0000313" key="2">
    <source>
        <dbReference type="EMBL" id="RVW26181.1"/>
    </source>
</evidence>
<organism evidence="2 3">
    <name type="scientific">Vitis vinifera</name>
    <name type="common">Grape</name>
    <dbReference type="NCBI Taxonomy" id="29760"/>
    <lineage>
        <taxon>Eukaryota</taxon>
        <taxon>Viridiplantae</taxon>
        <taxon>Streptophyta</taxon>
        <taxon>Embryophyta</taxon>
        <taxon>Tracheophyta</taxon>
        <taxon>Spermatophyta</taxon>
        <taxon>Magnoliopsida</taxon>
        <taxon>eudicotyledons</taxon>
        <taxon>Gunneridae</taxon>
        <taxon>Pentapetalae</taxon>
        <taxon>rosids</taxon>
        <taxon>Vitales</taxon>
        <taxon>Vitaceae</taxon>
        <taxon>Viteae</taxon>
        <taxon>Vitis</taxon>
    </lineage>
</organism>
<name>A0A438CSI4_VITVI</name>
<dbReference type="EMBL" id="QGNW01002031">
    <property type="protein sequence ID" value="RVW26181.1"/>
    <property type="molecule type" value="Genomic_DNA"/>
</dbReference>
<dbReference type="Gene3D" id="3.30.420.10">
    <property type="entry name" value="Ribonuclease H-like superfamily/Ribonuclease H"/>
    <property type="match status" value="3"/>
</dbReference>
<dbReference type="SUPFAM" id="SSF53098">
    <property type="entry name" value="Ribonuclease H-like"/>
    <property type="match status" value="2"/>
</dbReference>
<sequence>MLHVNGTSKSFDFRVGIILQASARGLLEQAIQLNFSASNNEVEYEAILVGLDLALTMTMTKLEICNDSQLIIEQIQKEYAPIPRMHSEVLNLVTSPWLFTQWGMDIVDLLPIATTQKRFLLVATNYFSKWVEANAYVSIKDKDVSKFVWKNIVCRLRVPRAIIADNEPNGQAEAMNKTLLTALKKKLERAKGKWVDELPKLLWEYRTTSRRLIGAILFALAHGMEAVIPTEIGMSTTKTVM</sequence>
<dbReference type="GO" id="GO:0004523">
    <property type="term" value="F:RNA-DNA hybrid ribonuclease activity"/>
    <property type="evidence" value="ECO:0007669"/>
    <property type="project" value="InterPro"/>
</dbReference>
<reference evidence="2 3" key="1">
    <citation type="journal article" date="2018" name="PLoS Genet.">
        <title>Population sequencing reveals clonal diversity and ancestral inbreeding in the grapevine cultivar Chardonnay.</title>
        <authorList>
            <person name="Roach M.J."/>
            <person name="Johnson D.L."/>
            <person name="Bohlmann J."/>
            <person name="van Vuuren H.J."/>
            <person name="Jones S.J."/>
            <person name="Pretorius I.S."/>
            <person name="Schmidt S.A."/>
            <person name="Borneman A.R."/>
        </authorList>
    </citation>
    <scope>NUCLEOTIDE SEQUENCE [LARGE SCALE GENOMIC DNA]</scope>
    <source>
        <strain evidence="3">cv. Chardonnay</strain>
        <tissue evidence="2">Leaf</tissue>
    </source>
</reference>
<dbReference type="PANTHER" id="PTHR48475">
    <property type="entry name" value="RIBONUCLEASE H"/>
    <property type="match status" value="1"/>
</dbReference>
<feature type="domain" description="RNase H type-1" evidence="1">
    <location>
        <begin position="16"/>
        <end position="94"/>
    </location>
</feature>
<dbReference type="InterPro" id="IPR036397">
    <property type="entry name" value="RNaseH_sf"/>
</dbReference>
<dbReference type="PANTHER" id="PTHR48475:SF2">
    <property type="entry name" value="RIBONUCLEASE H"/>
    <property type="match status" value="1"/>
</dbReference>
<accession>A0A438CSI4</accession>
<dbReference type="InterPro" id="IPR002156">
    <property type="entry name" value="RNaseH_domain"/>
</dbReference>
<dbReference type="Pfam" id="PF13456">
    <property type="entry name" value="RVT_3"/>
    <property type="match status" value="1"/>
</dbReference>
<proteinExistence type="predicted"/>
<gene>
    <name evidence="2" type="ORF">CK203_107507</name>
</gene>
<evidence type="ECO:0000313" key="3">
    <source>
        <dbReference type="Proteomes" id="UP000288805"/>
    </source>
</evidence>